<dbReference type="InterPro" id="IPR045063">
    <property type="entry name" value="Dynamin_N"/>
</dbReference>
<evidence type="ECO:0000313" key="9">
    <source>
        <dbReference type="Proteomes" id="UP000004129"/>
    </source>
</evidence>
<accession>G5GNY8</accession>
<dbReference type="RefSeq" id="WP_006692242.1">
    <property type="nucleotide sequence ID" value="NZ_JH376798.1"/>
</dbReference>
<keyword evidence="9" id="KW-1185">Reference proteome</keyword>
<evidence type="ECO:0000256" key="5">
    <source>
        <dbReference type="ARBA" id="ARBA00023136"/>
    </source>
</evidence>
<feature type="coiled-coil region" evidence="6">
    <location>
        <begin position="488"/>
        <end position="546"/>
    </location>
</feature>
<dbReference type="InterPro" id="IPR027094">
    <property type="entry name" value="Mitofusin_fam"/>
</dbReference>
<dbReference type="eggNOG" id="COG0699">
    <property type="taxonomic scope" value="Bacteria"/>
</dbReference>
<dbReference type="GO" id="GO:0016020">
    <property type="term" value="C:membrane"/>
    <property type="evidence" value="ECO:0007669"/>
    <property type="project" value="UniProtKB-SubCell"/>
</dbReference>
<dbReference type="EMBL" id="ACZM01000007">
    <property type="protein sequence ID" value="EHG21375.1"/>
    <property type="molecule type" value="Genomic_DNA"/>
</dbReference>
<dbReference type="Proteomes" id="UP000004129">
    <property type="component" value="Unassembled WGS sequence"/>
</dbReference>
<evidence type="ECO:0000256" key="4">
    <source>
        <dbReference type="ARBA" id="ARBA00023134"/>
    </source>
</evidence>
<keyword evidence="3" id="KW-0378">Hydrolase</keyword>
<dbReference type="SUPFAM" id="SSF52540">
    <property type="entry name" value="P-loop containing nucleoside triphosphate hydrolases"/>
    <property type="match status" value="1"/>
</dbReference>
<organism evidence="8 9">
    <name type="scientific">Selenomonas infelix ATCC 43532</name>
    <dbReference type="NCBI Taxonomy" id="679201"/>
    <lineage>
        <taxon>Bacteria</taxon>
        <taxon>Bacillati</taxon>
        <taxon>Bacillota</taxon>
        <taxon>Negativicutes</taxon>
        <taxon>Selenomonadales</taxon>
        <taxon>Selenomonadaceae</taxon>
        <taxon>Selenomonas</taxon>
    </lineage>
</organism>
<dbReference type="CDD" id="cd09912">
    <property type="entry name" value="DLP_2"/>
    <property type="match status" value="1"/>
</dbReference>
<dbReference type="Gene3D" id="3.40.50.300">
    <property type="entry name" value="P-loop containing nucleotide triphosphate hydrolases"/>
    <property type="match status" value="1"/>
</dbReference>
<keyword evidence="6" id="KW-0175">Coiled coil</keyword>
<dbReference type="OrthoDB" id="1667471at2"/>
<reference evidence="8 9" key="1">
    <citation type="submission" date="2011-08" db="EMBL/GenBank/DDBJ databases">
        <title>The Genome Sequence of Selenomonas infelix ATCC 43532.</title>
        <authorList>
            <consortium name="The Broad Institute Genome Sequencing Platform"/>
            <person name="Earl A."/>
            <person name="Ward D."/>
            <person name="Feldgarden M."/>
            <person name="Gevers D."/>
            <person name="Izard J."/>
            <person name="Blanton J.M."/>
            <person name="Baranova O.V."/>
            <person name="Dewhirst F.E."/>
            <person name="Young S.K."/>
            <person name="Zeng Q."/>
            <person name="Gargeya S."/>
            <person name="Fitzgerald M."/>
            <person name="Haas B."/>
            <person name="Abouelleil A."/>
            <person name="Alvarado L."/>
            <person name="Arachchi H.M."/>
            <person name="Berlin A."/>
            <person name="Brown A."/>
            <person name="Chapman S.B."/>
            <person name="Chen Z."/>
            <person name="Dunbar C."/>
            <person name="Freedman E."/>
            <person name="Gearin G."/>
            <person name="Gellesch M."/>
            <person name="Goldberg J."/>
            <person name="Griggs A."/>
            <person name="Gujja S."/>
            <person name="Heiman D."/>
            <person name="Howarth C."/>
            <person name="Larson L."/>
            <person name="Lui A."/>
            <person name="MacDonald P.J.P."/>
            <person name="Montmayeur A."/>
            <person name="Murphy C."/>
            <person name="Neiman D."/>
            <person name="Pearson M."/>
            <person name="Priest M."/>
            <person name="Roberts A."/>
            <person name="Saif S."/>
            <person name="Shea T."/>
            <person name="Shenoy N."/>
            <person name="Sisk P."/>
            <person name="Stolte C."/>
            <person name="Sykes S."/>
            <person name="Wortman J."/>
            <person name="Nusbaum C."/>
            <person name="Birren B."/>
        </authorList>
    </citation>
    <scope>NUCLEOTIDE SEQUENCE [LARGE SCALE GENOMIC DNA]</scope>
    <source>
        <strain evidence="8 9">ATCC 43532</strain>
    </source>
</reference>
<keyword evidence="4" id="KW-0342">GTP-binding</keyword>
<gene>
    <name evidence="8" type="ORF">HMPREF9334_00792</name>
</gene>
<feature type="coiled-coil region" evidence="6">
    <location>
        <begin position="629"/>
        <end position="671"/>
    </location>
</feature>
<proteinExistence type="predicted"/>
<evidence type="ECO:0000313" key="8">
    <source>
        <dbReference type="EMBL" id="EHG21375.1"/>
    </source>
</evidence>
<evidence type="ECO:0000256" key="2">
    <source>
        <dbReference type="ARBA" id="ARBA00022741"/>
    </source>
</evidence>
<sequence length="778" mass="89734">MSKEQYLAQHGERKEKLLTLLHDTQTFMTAQGKEGDAQALEKLQNNIEQGLFSIVLIGEFSAGKSTFLNALMQKRILPSYTRETTATVNFLQHASKAPNGEPGIVYYRDGRTEVLPDLSVDTLTKYVTVGEGEDRNAVSESTERVDLFLASRFLEDGVMLVDSPGLNGITENLEDITRRQIKESHASIFMFSADRPGSKTDFDTLRDLRAQCSRIFIVLNKIDAIKANEGESVESVVQHLKNSYAEQFDEATLPEIYPISAHQALVARDADYEDPRQPNKDTAYCARMEEISRLHVFEDRLWRYITNGEKTREELMAPVHTLLHMLRDERSALDTSIEVLSAQHSPDELIKQQDEMKDKIEELRREEQAQRSPLRKKFQEVMRDVRERASDYCARVVARVAEEAGDIEDADELRAYAADLQRKLDGEYRRRLQRMDDDLREELVLVTDEISGQVLEGVQEILSAIPGIDLNISATAFQMTEVEVGSRMEAAEREFAEKRKEMERIEEELHRQEKGKLAARRIEQKRAALEQDLRELSERRHHIETMFEIPAVHKYRQETIIKRDREGVFGKIAQVFMGRKKDVETVEYVDDTAQVAALAERQARLNSISAERAELLSVMEQYREPDVCSEEFDIEVQRCNRRLEELHKDYLDSMQKYTERLEKDAARARKRIMREITRYAEERGEEFERAVASGLKEMEQQSYEAVRGMVTARVTDEIRRYEERLNRLIEDCKASDAERDAKLAQAQAARESAIELLSRCAELEQELQQMQDTIGEAE</sequence>
<comment type="caution">
    <text evidence="8">The sequence shown here is derived from an EMBL/GenBank/DDBJ whole genome shotgun (WGS) entry which is preliminary data.</text>
</comment>
<evidence type="ECO:0000259" key="7">
    <source>
        <dbReference type="Pfam" id="PF00350"/>
    </source>
</evidence>
<feature type="domain" description="Dynamin N-terminal" evidence="7">
    <location>
        <begin position="54"/>
        <end position="221"/>
    </location>
</feature>
<name>G5GNY8_9FIRM</name>
<dbReference type="HOGENOM" id="CLU_357467_0_0_9"/>
<evidence type="ECO:0000256" key="1">
    <source>
        <dbReference type="ARBA" id="ARBA00004370"/>
    </source>
</evidence>
<dbReference type="PATRIC" id="fig|679201.3.peg.800"/>
<evidence type="ECO:0000256" key="6">
    <source>
        <dbReference type="SAM" id="Coils"/>
    </source>
</evidence>
<dbReference type="InterPro" id="IPR027417">
    <property type="entry name" value="P-loop_NTPase"/>
</dbReference>
<protein>
    <recommendedName>
        <fullName evidence="7">Dynamin N-terminal domain-containing protein</fullName>
    </recommendedName>
</protein>
<keyword evidence="5" id="KW-0472">Membrane</keyword>
<dbReference type="PANTHER" id="PTHR10465:SF0">
    <property type="entry name" value="SARCALUMENIN"/>
    <property type="match status" value="1"/>
</dbReference>
<dbReference type="GO" id="GO:0003924">
    <property type="term" value="F:GTPase activity"/>
    <property type="evidence" value="ECO:0007669"/>
    <property type="project" value="InterPro"/>
</dbReference>
<evidence type="ECO:0000256" key="3">
    <source>
        <dbReference type="ARBA" id="ARBA00022801"/>
    </source>
</evidence>
<comment type="subcellular location">
    <subcellularLocation>
        <location evidence="1">Membrane</location>
    </subcellularLocation>
</comment>
<dbReference type="AlphaFoldDB" id="G5GNY8"/>
<dbReference type="Pfam" id="PF00350">
    <property type="entry name" value="Dynamin_N"/>
    <property type="match status" value="1"/>
</dbReference>
<dbReference type="PANTHER" id="PTHR10465">
    <property type="entry name" value="TRANSMEMBRANE GTPASE FZO1"/>
    <property type="match status" value="1"/>
</dbReference>
<feature type="coiled-coil region" evidence="6">
    <location>
        <begin position="711"/>
        <end position="773"/>
    </location>
</feature>
<dbReference type="STRING" id="679201.HMPREF9334_00792"/>
<keyword evidence="2" id="KW-0547">Nucleotide-binding</keyword>
<dbReference type="GO" id="GO:0005525">
    <property type="term" value="F:GTP binding"/>
    <property type="evidence" value="ECO:0007669"/>
    <property type="project" value="UniProtKB-KW"/>
</dbReference>